<organism evidence="1 2">
    <name type="scientific">Aspergillus avenaceus</name>
    <dbReference type="NCBI Taxonomy" id="36643"/>
    <lineage>
        <taxon>Eukaryota</taxon>
        <taxon>Fungi</taxon>
        <taxon>Dikarya</taxon>
        <taxon>Ascomycota</taxon>
        <taxon>Pezizomycotina</taxon>
        <taxon>Eurotiomycetes</taxon>
        <taxon>Eurotiomycetidae</taxon>
        <taxon>Eurotiales</taxon>
        <taxon>Aspergillaceae</taxon>
        <taxon>Aspergillus</taxon>
        <taxon>Aspergillus subgen. Circumdati</taxon>
    </lineage>
</organism>
<dbReference type="Proteomes" id="UP000325780">
    <property type="component" value="Unassembled WGS sequence"/>
</dbReference>
<dbReference type="EMBL" id="ML742027">
    <property type="protein sequence ID" value="KAE8154767.1"/>
    <property type="molecule type" value="Genomic_DNA"/>
</dbReference>
<dbReference type="AlphaFoldDB" id="A0A5N6U820"/>
<sequence>MAAASPEGEAWFFHNAIKIDGKFEPTDPKQFYNHILLEVVTNWTVDEGFQMPELPFKDHPRADKQCWDPASRTFYTRYRYMTVMTGHTCEDIKRKKAVNGSFSFNDLARQTGKNMIALVPVLVPDINERYLWFTSRSVTLDAYESSTSWENELEERLSDLGNAVGGNIGSQIGGTAGSTLGAALDGSWAGDASDMMRNDPLLNAEFEKREKAMEKEDKPVQPAIKANQVTLPNHKTAGWEFQPQWTARFDIFALARLLAIPTHLLNPNYKDPYRFIKLYNCKSVACPKPEKADSNMNPEEVVQFDKLLSVQIGSNFTYQGNGQDPNFLVKVLSGLVAVGLSCIPMFGPLIALGEQLIVDAILDPDSFKSQQGLISKIPGVASAMAGTAQNASGYLSKTASLSHAPPVLALEEQDRRSIYVGPGEPGVVNVSVWQRMRVT</sequence>
<evidence type="ECO:0000313" key="2">
    <source>
        <dbReference type="Proteomes" id="UP000325780"/>
    </source>
</evidence>
<protein>
    <submittedName>
        <fullName evidence="1">Uncharacterized protein</fullName>
    </submittedName>
</protein>
<evidence type="ECO:0000313" key="1">
    <source>
        <dbReference type="EMBL" id="KAE8154767.1"/>
    </source>
</evidence>
<gene>
    <name evidence="1" type="ORF">BDV25DRAFT_135687</name>
</gene>
<reference evidence="1 2" key="1">
    <citation type="submission" date="2019-04" db="EMBL/GenBank/DDBJ databases">
        <title>Friends and foes A comparative genomics study of 23 Aspergillus species from section Flavi.</title>
        <authorList>
            <consortium name="DOE Joint Genome Institute"/>
            <person name="Kjaerbolling I."/>
            <person name="Vesth T."/>
            <person name="Frisvad J.C."/>
            <person name="Nybo J.L."/>
            <person name="Theobald S."/>
            <person name="Kildgaard S."/>
            <person name="Isbrandt T."/>
            <person name="Kuo A."/>
            <person name="Sato A."/>
            <person name="Lyhne E.K."/>
            <person name="Kogle M.E."/>
            <person name="Wiebenga A."/>
            <person name="Kun R.S."/>
            <person name="Lubbers R.J."/>
            <person name="Makela M.R."/>
            <person name="Barry K."/>
            <person name="Chovatia M."/>
            <person name="Clum A."/>
            <person name="Daum C."/>
            <person name="Haridas S."/>
            <person name="He G."/>
            <person name="LaButti K."/>
            <person name="Lipzen A."/>
            <person name="Mondo S."/>
            <person name="Riley R."/>
            <person name="Salamov A."/>
            <person name="Simmons B.A."/>
            <person name="Magnuson J.K."/>
            <person name="Henrissat B."/>
            <person name="Mortensen U.H."/>
            <person name="Larsen T.O."/>
            <person name="Devries R.P."/>
            <person name="Grigoriev I.V."/>
            <person name="Machida M."/>
            <person name="Baker S.E."/>
            <person name="Andersen M.R."/>
        </authorList>
    </citation>
    <scope>NUCLEOTIDE SEQUENCE [LARGE SCALE GENOMIC DNA]</scope>
    <source>
        <strain evidence="1 2">IBT 18842</strain>
    </source>
</reference>
<name>A0A5N6U820_ASPAV</name>
<keyword evidence="2" id="KW-1185">Reference proteome</keyword>
<dbReference type="OrthoDB" id="4508034at2759"/>
<proteinExistence type="predicted"/>
<accession>A0A5N6U820</accession>